<accession>A0A6G9A9J6</accession>
<dbReference type="Proteomes" id="UP000500895">
    <property type="component" value="Chromosome"/>
</dbReference>
<proteinExistence type="predicted"/>
<organism evidence="2 3">
    <name type="scientific">Bradyrhizobium symbiodeficiens</name>
    <dbReference type="NCBI Taxonomy" id="1404367"/>
    <lineage>
        <taxon>Bacteria</taxon>
        <taxon>Pseudomonadati</taxon>
        <taxon>Pseudomonadota</taxon>
        <taxon>Alphaproteobacteria</taxon>
        <taxon>Hyphomicrobiales</taxon>
        <taxon>Nitrobacteraceae</taxon>
        <taxon>Bradyrhizobium</taxon>
    </lineage>
</organism>
<dbReference type="RefSeq" id="WP_166468951.1">
    <property type="nucleotide sequence ID" value="NZ_CP050066.2"/>
</dbReference>
<evidence type="ECO:0000313" key="2">
    <source>
        <dbReference type="EMBL" id="QIP09098.1"/>
    </source>
</evidence>
<name>A0A6G9A9J6_9BRAD</name>
<gene>
    <name evidence="2" type="ORF">HAV00_23830</name>
</gene>
<evidence type="ECO:0000313" key="3">
    <source>
        <dbReference type="Proteomes" id="UP000500895"/>
    </source>
</evidence>
<dbReference type="AlphaFoldDB" id="A0A6G9A9J6"/>
<feature type="region of interest" description="Disordered" evidence="1">
    <location>
        <begin position="18"/>
        <end position="61"/>
    </location>
</feature>
<feature type="compositionally biased region" description="Low complexity" evidence="1">
    <location>
        <begin position="33"/>
        <end position="45"/>
    </location>
</feature>
<reference evidence="2 3" key="1">
    <citation type="journal article" date="2020" name="Int. J. Syst. Evol. Microbiol.">
        <title>Description and complete genome sequences of Bradyrhizobium symbiodeficiens sp. nov., a non-symbiotic bacterium associated with legumes native to Canada.</title>
        <authorList>
            <person name="Bromfield E.S.P."/>
            <person name="Cloutier S."/>
            <person name="Nguyen H.D.T."/>
        </authorList>
    </citation>
    <scope>NUCLEOTIDE SEQUENCE [LARGE SCALE GENOMIC DNA]</scope>
    <source>
        <strain evidence="2 3">101S1MB</strain>
    </source>
</reference>
<sequence length="61" mass="6710">MIIDAWMQHPNAAWIGNPRFDRCGAEDQQDGRTSASPASTSASTPVRHSPTDNARRQFKVA</sequence>
<evidence type="ECO:0000256" key="1">
    <source>
        <dbReference type="SAM" id="MobiDB-lite"/>
    </source>
</evidence>
<dbReference type="EMBL" id="CP050066">
    <property type="protein sequence ID" value="QIP09098.1"/>
    <property type="molecule type" value="Genomic_DNA"/>
</dbReference>
<protein>
    <submittedName>
        <fullName evidence="2">Uncharacterized protein</fullName>
    </submittedName>
</protein>